<evidence type="ECO:0000259" key="10">
    <source>
        <dbReference type="PROSITE" id="PS50137"/>
    </source>
</evidence>
<reference evidence="11" key="1">
    <citation type="submission" date="2020-04" db="EMBL/GenBank/DDBJ databases">
        <authorList>
            <person name="Neveu A P."/>
        </authorList>
    </citation>
    <scope>NUCLEOTIDE SEQUENCE</scope>
    <source>
        <tissue evidence="11">Whole embryo</tissue>
    </source>
</reference>
<dbReference type="PROSITE" id="PS50137">
    <property type="entry name" value="DS_RBD"/>
    <property type="match status" value="1"/>
</dbReference>
<dbReference type="GO" id="GO:0070877">
    <property type="term" value="C:microprocessor complex"/>
    <property type="evidence" value="ECO:0007669"/>
    <property type="project" value="TreeGrafter"/>
</dbReference>
<protein>
    <recommendedName>
        <fullName evidence="8">Large ribosomal subunit protein mL44</fullName>
    </recommendedName>
</protein>
<dbReference type="Gene3D" id="3.30.160.20">
    <property type="match status" value="1"/>
</dbReference>
<dbReference type="Gene3D" id="1.10.1520.10">
    <property type="entry name" value="Ribonuclease III domain"/>
    <property type="match status" value="1"/>
</dbReference>
<evidence type="ECO:0000256" key="5">
    <source>
        <dbReference type="ARBA" id="ARBA00023128"/>
    </source>
</evidence>
<dbReference type="SUPFAM" id="SSF54768">
    <property type="entry name" value="dsRNA-binding domain-like"/>
    <property type="match status" value="1"/>
</dbReference>
<dbReference type="InterPro" id="IPR036389">
    <property type="entry name" value="RNase_III_sf"/>
</dbReference>
<keyword evidence="2 9" id="KW-0694">RNA-binding</keyword>
<dbReference type="InterPro" id="IPR014720">
    <property type="entry name" value="dsRBD_dom"/>
</dbReference>
<keyword evidence="3" id="KW-0809">Transit peptide</keyword>
<dbReference type="InterPro" id="IPR044444">
    <property type="entry name" value="Ribosomal_mL44_DSRM_metazoa"/>
</dbReference>
<evidence type="ECO:0000256" key="3">
    <source>
        <dbReference type="ARBA" id="ARBA00022946"/>
    </source>
</evidence>
<dbReference type="PANTHER" id="PTHR11207">
    <property type="entry name" value="RIBONUCLEASE III"/>
    <property type="match status" value="1"/>
</dbReference>
<comment type="similarity">
    <text evidence="7">Belongs to the ribonuclease III family. Mitochondrion-specific ribosomal protein mL44 subfamily.</text>
</comment>
<keyword evidence="6" id="KW-0687">Ribonucleoprotein</keyword>
<evidence type="ECO:0000256" key="1">
    <source>
        <dbReference type="ARBA" id="ARBA00004173"/>
    </source>
</evidence>
<evidence type="ECO:0000256" key="4">
    <source>
        <dbReference type="ARBA" id="ARBA00022980"/>
    </source>
</evidence>
<dbReference type="GO" id="GO:0005762">
    <property type="term" value="C:mitochondrial large ribosomal subunit"/>
    <property type="evidence" value="ECO:0007669"/>
    <property type="project" value="TreeGrafter"/>
</dbReference>
<accession>A0A6F9DLB8</accession>
<dbReference type="CDD" id="cd19874">
    <property type="entry name" value="DSRM_MRPL44"/>
    <property type="match status" value="1"/>
</dbReference>
<dbReference type="Pfam" id="PF22892">
    <property type="entry name" value="DSRM_MRPL44"/>
    <property type="match status" value="1"/>
</dbReference>
<evidence type="ECO:0000256" key="7">
    <source>
        <dbReference type="ARBA" id="ARBA00024034"/>
    </source>
</evidence>
<feature type="domain" description="DRBM" evidence="10">
    <location>
        <begin position="235"/>
        <end position="305"/>
    </location>
</feature>
<organism evidence="11">
    <name type="scientific">Phallusia mammillata</name>
    <dbReference type="NCBI Taxonomy" id="59560"/>
    <lineage>
        <taxon>Eukaryota</taxon>
        <taxon>Metazoa</taxon>
        <taxon>Chordata</taxon>
        <taxon>Tunicata</taxon>
        <taxon>Ascidiacea</taxon>
        <taxon>Phlebobranchia</taxon>
        <taxon>Ascidiidae</taxon>
        <taxon>Phallusia</taxon>
    </lineage>
</organism>
<evidence type="ECO:0000313" key="11">
    <source>
        <dbReference type="EMBL" id="CAB3263981.1"/>
    </source>
</evidence>
<dbReference type="GO" id="GO:0070125">
    <property type="term" value="P:mitochondrial translational elongation"/>
    <property type="evidence" value="ECO:0007669"/>
    <property type="project" value="TreeGrafter"/>
</dbReference>
<dbReference type="GO" id="GO:0003725">
    <property type="term" value="F:double-stranded RNA binding"/>
    <property type="evidence" value="ECO:0007669"/>
    <property type="project" value="InterPro"/>
</dbReference>
<keyword evidence="5" id="KW-0496">Mitochondrion</keyword>
<gene>
    <name evidence="11" type="primary">Mrpl44</name>
</gene>
<dbReference type="InterPro" id="IPR055189">
    <property type="entry name" value="RM44_endonuclase"/>
</dbReference>
<proteinExistence type="evidence at transcript level"/>
<dbReference type="GO" id="GO:0006396">
    <property type="term" value="P:RNA processing"/>
    <property type="evidence" value="ECO:0007669"/>
    <property type="project" value="InterPro"/>
</dbReference>
<dbReference type="SUPFAM" id="SSF69065">
    <property type="entry name" value="RNase III domain-like"/>
    <property type="match status" value="1"/>
</dbReference>
<sequence>MLNMRRMIRLQFPLCKQMLASPTQGTRKYTSKPGNPQLEPVNKNSIMFARWKKHWYLSMARKKNIEGEEPEEPRSTRENWNYEAEFAAFKLRLQIDVADDDLRAAFTQPLPERDDVVDYSSLCTKGNILIHEFVKHYINLSFPKLCDEGKSTILDYLCSTKQLAHIAFNLGYKDFIQCSPFPPSSEVFAESFQASIEAIAKGSGGPVAAGKFILDFIIPQLIGKDILHDIWKPENPMKILTQELQNQGKPGPEARLVRQSGISSTLPVFFIALYSGKEFLTEGAGESIELAETDAAKLVLKRIYGVEPNSRAIMMGVVVDDEFLEKLFAPLMQQRQQITGSG</sequence>
<dbReference type="GO" id="GO:0004525">
    <property type="term" value="F:ribonuclease III activity"/>
    <property type="evidence" value="ECO:0007669"/>
    <property type="project" value="InterPro"/>
</dbReference>
<dbReference type="EMBL" id="LR788119">
    <property type="protein sequence ID" value="CAB3263981.1"/>
    <property type="molecule type" value="mRNA"/>
</dbReference>
<evidence type="ECO:0000256" key="2">
    <source>
        <dbReference type="ARBA" id="ARBA00022884"/>
    </source>
</evidence>
<evidence type="ECO:0000256" key="8">
    <source>
        <dbReference type="ARBA" id="ARBA00035187"/>
    </source>
</evidence>
<comment type="subcellular location">
    <subcellularLocation>
        <location evidence="1">Mitochondrion</location>
    </subcellularLocation>
</comment>
<dbReference type="AlphaFoldDB" id="A0A6F9DLB8"/>
<keyword evidence="4 11" id="KW-0689">Ribosomal protein</keyword>
<evidence type="ECO:0000256" key="9">
    <source>
        <dbReference type="PROSITE-ProRule" id="PRU00266"/>
    </source>
</evidence>
<dbReference type="PANTHER" id="PTHR11207:SF5">
    <property type="entry name" value="LARGE RIBOSOMAL SUBUNIT PROTEIN ML44"/>
    <property type="match status" value="1"/>
</dbReference>
<dbReference type="Pfam" id="PF22935">
    <property type="entry name" value="RM44_endonuclase"/>
    <property type="match status" value="1"/>
</dbReference>
<evidence type="ECO:0000256" key="6">
    <source>
        <dbReference type="ARBA" id="ARBA00023274"/>
    </source>
</evidence>
<name>A0A6F9DLB8_9ASCI</name>